<name>A0AAV1DQH2_OLDCO</name>
<accession>A0AAV1DQH2</accession>
<dbReference type="PANTHER" id="PTHR48044">
    <property type="entry name" value="GLYCOSYLTRANSFERASE"/>
    <property type="match status" value="1"/>
</dbReference>
<dbReference type="AlphaFoldDB" id="A0AAV1DQH2"/>
<dbReference type="SUPFAM" id="SSF53756">
    <property type="entry name" value="UDP-Glycosyltransferase/glycogen phosphorylase"/>
    <property type="match status" value="1"/>
</dbReference>
<dbReference type="Gene3D" id="3.40.50.2000">
    <property type="entry name" value="Glycogen Phosphorylase B"/>
    <property type="match status" value="1"/>
</dbReference>
<proteinExistence type="predicted"/>
<dbReference type="GO" id="GO:0008194">
    <property type="term" value="F:UDP-glycosyltransferase activity"/>
    <property type="evidence" value="ECO:0007669"/>
    <property type="project" value="UniProtKB-ARBA"/>
</dbReference>
<dbReference type="PANTHER" id="PTHR48044:SF22">
    <property type="entry name" value="GLYCOSYLTRANSFERASE"/>
    <property type="match status" value="1"/>
</dbReference>
<protein>
    <submittedName>
        <fullName evidence="1">OLC1v1009039C1</fullName>
    </submittedName>
</protein>
<dbReference type="GO" id="GO:1901135">
    <property type="term" value="P:carbohydrate derivative metabolic process"/>
    <property type="evidence" value="ECO:0007669"/>
    <property type="project" value="UniProtKB-ARBA"/>
</dbReference>
<evidence type="ECO:0000313" key="1">
    <source>
        <dbReference type="EMBL" id="CAI9109252.1"/>
    </source>
</evidence>
<dbReference type="EMBL" id="OX459123">
    <property type="protein sequence ID" value="CAI9109252.1"/>
    <property type="molecule type" value="Genomic_DNA"/>
</dbReference>
<keyword evidence="2" id="KW-1185">Reference proteome</keyword>
<evidence type="ECO:0000313" key="2">
    <source>
        <dbReference type="Proteomes" id="UP001161247"/>
    </source>
</evidence>
<sequence>MNRALSCDQKQHKYLEWLDQQPSKSVLFVSFGSNTSLSDEQIEEIDVGVRNNNQRFIWVLRCADREMFSPPRR</sequence>
<dbReference type="Proteomes" id="UP001161247">
    <property type="component" value="Chromosome 6"/>
</dbReference>
<gene>
    <name evidence="1" type="ORF">OLC1_LOCUS17190</name>
</gene>
<reference evidence="1" key="1">
    <citation type="submission" date="2023-03" db="EMBL/GenBank/DDBJ databases">
        <authorList>
            <person name="Julca I."/>
        </authorList>
    </citation>
    <scope>NUCLEOTIDE SEQUENCE</scope>
</reference>
<organism evidence="1 2">
    <name type="scientific">Oldenlandia corymbosa var. corymbosa</name>
    <dbReference type="NCBI Taxonomy" id="529605"/>
    <lineage>
        <taxon>Eukaryota</taxon>
        <taxon>Viridiplantae</taxon>
        <taxon>Streptophyta</taxon>
        <taxon>Embryophyta</taxon>
        <taxon>Tracheophyta</taxon>
        <taxon>Spermatophyta</taxon>
        <taxon>Magnoliopsida</taxon>
        <taxon>eudicotyledons</taxon>
        <taxon>Gunneridae</taxon>
        <taxon>Pentapetalae</taxon>
        <taxon>asterids</taxon>
        <taxon>lamiids</taxon>
        <taxon>Gentianales</taxon>
        <taxon>Rubiaceae</taxon>
        <taxon>Rubioideae</taxon>
        <taxon>Spermacoceae</taxon>
        <taxon>Hedyotis-Oldenlandia complex</taxon>
        <taxon>Oldenlandia</taxon>
    </lineage>
</organism>